<dbReference type="Proteomes" id="UP001271007">
    <property type="component" value="Unassembled WGS sequence"/>
</dbReference>
<evidence type="ECO:0000313" key="1">
    <source>
        <dbReference type="EMBL" id="KAK3047338.1"/>
    </source>
</evidence>
<comment type="caution">
    <text evidence="1">The sequence shown here is derived from an EMBL/GenBank/DDBJ whole genome shotgun (WGS) entry which is preliminary data.</text>
</comment>
<protein>
    <recommendedName>
        <fullName evidence="3">Arrestin-like N-terminal domain-containing protein</fullName>
    </recommendedName>
</protein>
<organism evidence="1 2">
    <name type="scientific">Extremus antarcticus</name>
    <dbReference type="NCBI Taxonomy" id="702011"/>
    <lineage>
        <taxon>Eukaryota</taxon>
        <taxon>Fungi</taxon>
        <taxon>Dikarya</taxon>
        <taxon>Ascomycota</taxon>
        <taxon>Pezizomycotina</taxon>
        <taxon>Dothideomycetes</taxon>
        <taxon>Dothideomycetidae</taxon>
        <taxon>Mycosphaerellales</taxon>
        <taxon>Extremaceae</taxon>
        <taxon>Extremus</taxon>
    </lineage>
</organism>
<evidence type="ECO:0000313" key="2">
    <source>
        <dbReference type="Proteomes" id="UP001271007"/>
    </source>
</evidence>
<proteinExistence type="predicted"/>
<accession>A0AAJ0DCC7</accession>
<sequence>MARIGKVGVTVTLARHEIQSPDDPVRGTVSLRFFATNPSQGLLFGPLQLAVVLRGRMSLQVAENRTSHAYIWFYETCDLFRKTYQLFDGPFRAVSKEAPQQLSFETHFPHSTGLSQLPPSFSTRFQADAVRQAGKHQGMASIEYSLHVEASMPGIDVEVANETQAITIQYEQASRSVDSLTSREVAQVLRVQSYALLPEQERPNGLIDRTRAVLRNVPKPLYAFTVTCSKIPTAIAVGQAFQIEIRVQTDVEATTATQIPEITVGTCKVFLISRTELYATNQKGVDSPRLDNSTTVGSVEGREDITGQFTKEKDFTKTLRFDAFATDIPSSFHTSKLSRSYRIRLDLQFVVAEQVVDLKKEVLVRMLPRLPPVYQADECPPAGPSRAREDGTLPAYEDHRRSIFTSL</sequence>
<keyword evidence="2" id="KW-1185">Reference proteome</keyword>
<evidence type="ECO:0008006" key="3">
    <source>
        <dbReference type="Google" id="ProtNLM"/>
    </source>
</evidence>
<name>A0AAJ0DCC7_9PEZI</name>
<dbReference type="AlphaFoldDB" id="A0AAJ0DCC7"/>
<dbReference type="EMBL" id="JAWDJX010000063">
    <property type="protein sequence ID" value="KAK3047338.1"/>
    <property type="molecule type" value="Genomic_DNA"/>
</dbReference>
<gene>
    <name evidence="1" type="ORF">LTR09_011210</name>
</gene>
<reference evidence="1" key="1">
    <citation type="submission" date="2023-04" db="EMBL/GenBank/DDBJ databases">
        <title>Black Yeasts Isolated from many extreme environments.</title>
        <authorList>
            <person name="Coleine C."/>
            <person name="Stajich J.E."/>
            <person name="Selbmann L."/>
        </authorList>
    </citation>
    <scope>NUCLEOTIDE SEQUENCE</scope>
    <source>
        <strain evidence="1">CCFEE 5312</strain>
    </source>
</reference>